<organism evidence="1 2">
    <name type="scientific">Cryphonectria parasitica (strain ATCC 38755 / EP155)</name>
    <dbReference type="NCBI Taxonomy" id="660469"/>
    <lineage>
        <taxon>Eukaryota</taxon>
        <taxon>Fungi</taxon>
        <taxon>Dikarya</taxon>
        <taxon>Ascomycota</taxon>
        <taxon>Pezizomycotina</taxon>
        <taxon>Sordariomycetes</taxon>
        <taxon>Sordariomycetidae</taxon>
        <taxon>Diaporthales</taxon>
        <taxon>Cryphonectriaceae</taxon>
        <taxon>Cryphonectria-Endothia species complex</taxon>
        <taxon>Cryphonectria</taxon>
    </lineage>
</organism>
<gene>
    <name evidence="1" type="ORF">M406DRAFT_74869</name>
</gene>
<accession>A0A9P5CLE7</accession>
<dbReference type="EMBL" id="MU032351">
    <property type="protein sequence ID" value="KAF3761946.1"/>
    <property type="molecule type" value="Genomic_DNA"/>
</dbReference>
<evidence type="ECO:0000313" key="1">
    <source>
        <dbReference type="EMBL" id="KAF3761946.1"/>
    </source>
</evidence>
<evidence type="ECO:0000313" key="2">
    <source>
        <dbReference type="Proteomes" id="UP000803844"/>
    </source>
</evidence>
<dbReference type="RefSeq" id="XP_040772925.1">
    <property type="nucleotide sequence ID" value="XM_040925773.1"/>
</dbReference>
<dbReference type="GeneID" id="63842902"/>
<dbReference type="AlphaFoldDB" id="A0A9P5CLE7"/>
<keyword evidence="2" id="KW-1185">Reference proteome</keyword>
<reference evidence="1" key="1">
    <citation type="journal article" date="2020" name="Phytopathology">
        <title>Genome sequence of the chestnut blight fungus Cryphonectria parasitica EP155: A fundamental resource for an archetypical invasive plant pathogen.</title>
        <authorList>
            <person name="Crouch J.A."/>
            <person name="Dawe A."/>
            <person name="Aerts A."/>
            <person name="Barry K."/>
            <person name="Churchill A.C.L."/>
            <person name="Grimwood J."/>
            <person name="Hillman B."/>
            <person name="Milgroom M.G."/>
            <person name="Pangilinan J."/>
            <person name="Smith M."/>
            <person name="Salamov A."/>
            <person name="Schmutz J."/>
            <person name="Yadav J."/>
            <person name="Grigoriev I.V."/>
            <person name="Nuss D."/>
        </authorList>
    </citation>
    <scope>NUCLEOTIDE SEQUENCE</scope>
    <source>
        <strain evidence="1">EP155</strain>
    </source>
</reference>
<comment type="caution">
    <text evidence="1">The sequence shown here is derived from an EMBL/GenBank/DDBJ whole genome shotgun (WGS) entry which is preliminary data.</text>
</comment>
<dbReference type="Proteomes" id="UP000803844">
    <property type="component" value="Unassembled WGS sequence"/>
</dbReference>
<protein>
    <submittedName>
        <fullName evidence="1">Uncharacterized protein</fullName>
    </submittedName>
</protein>
<name>A0A9P5CLE7_CRYP1</name>
<sequence>MVASILRQMCLSKYIKSSVPEPDEEKDSKGWNKWNQEQGIVVTLLQSTLHKTIPKHSEDYIDQIAIQLANCKIADYLTLQAFRDDLQYMKKCLKELKLELSEGFLLAIILKKIENVLPEMHAFARRDYKLGMLTWNTLMAEINSAIITSIDNKAFSFFKKTAQTLISSNASGGAQEGARQWPRENFLLSTSIINSVKLPKLIIEKISYYCQCKKYLISSWKHYKECGKCYSTSRRSCRNNTQGQTAQPTSTSSLITAELTVFGGSSVASKPATVAISALVENGKLSRDSIITDISASETLFNNPK</sequence>
<proteinExistence type="predicted"/>